<dbReference type="PROSITE" id="PS51257">
    <property type="entry name" value="PROKAR_LIPOPROTEIN"/>
    <property type="match status" value="1"/>
</dbReference>
<organism evidence="1 2">
    <name type="scientific">Planococcus maitriensis</name>
    <dbReference type="NCBI Taxonomy" id="221799"/>
    <lineage>
        <taxon>Bacteria</taxon>
        <taxon>Bacillati</taxon>
        <taxon>Bacillota</taxon>
        <taxon>Bacilli</taxon>
        <taxon>Bacillales</taxon>
        <taxon>Caryophanaceae</taxon>
        <taxon>Planococcus</taxon>
    </lineage>
</organism>
<name>A0A365K8Q4_9BACL</name>
<proteinExistence type="predicted"/>
<gene>
    <name evidence="1" type="ORF">DP119_00430</name>
</gene>
<reference evidence="1 2" key="1">
    <citation type="submission" date="2018-06" db="EMBL/GenBank/DDBJ databases">
        <title>The draft genome sequences of strains SCU63 and S1.</title>
        <authorList>
            <person name="Gan L."/>
        </authorList>
    </citation>
    <scope>NUCLEOTIDE SEQUENCE [LARGE SCALE GENOMIC DNA]</scope>
    <source>
        <strain evidence="1 2">S1</strain>
    </source>
</reference>
<dbReference type="EMBL" id="QLZQ01000001">
    <property type="protein sequence ID" value="RAZ69166.1"/>
    <property type="molecule type" value="Genomic_DNA"/>
</dbReference>
<dbReference type="Proteomes" id="UP000251869">
    <property type="component" value="Unassembled WGS sequence"/>
</dbReference>
<protein>
    <recommendedName>
        <fullName evidence="3">Transcription elongation factor GreAB</fullName>
    </recommendedName>
</protein>
<evidence type="ECO:0000313" key="1">
    <source>
        <dbReference type="EMBL" id="RAZ69166.1"/>
    </source>
</evidence>
<accession>A0A365K8Q4</accession>
<sequence length="175" mass="19842">MKNIEKFVVSMLFFIVLGGCSSQPKFVPYEGAGLSIAVVGQAPDVKESQVEFDEISFDEFNEVALRKYDAVFIMKENLSEAAESEYALIYTGVHIPFFFIESNKDAYPFIDPELAYEDSREIPYHDYYATSFLQMDTGEQTTVTYGLHNDEETEEHVQALYSQLFSSIETSGKGQ</sequence>
<keyword evidence="2" id="KW-1185">Reference proteome</keyword>
<evidence type="ECO:0008006" key="3">
    <source>
        <dbReference type="Google" id="ProtNLM"/>
    </source>
</evidence>
<dbReference type="OrthoDB" id="2454533at2"/>
<dbReference type="RefSeq" id="WP_112229859.1">
    <property type="nucleotide sequence ID" value="NZ_QLZQ01000001.1"/>
</dbReference>
<evidence type="ECO:0000313" key="2">
    <source>
        <dbReference type="Proteomes" id="UP000251869"/>
    </source>
</evidence>
<dbReference type="AlphaFoldDB" id="A0A365K8Q4"/>
<comment type="caution">
    <text evidence="1">The sequence shown here is derived from an EMBL/GenBank/DDBJ whole genome shotgun (WGS) entry which is preliminary data.</text>
</comment>